<evidence type="ECO:0000313" key="2">
    <source>
        <dbReference type="EMBL" id="SMC78745.1"/>
    </source>
</evidence>
<proteinExistence type="predicted"/>
<feature type="transmembrane region" description="Helical" evidence="1">
    <location>
        <begin position="41"/>
        <end position="58"/>
    </location>
</feature>
<reference evidence="2 3" key="1">
    <citation type="submission" date="2017-04" db="EMBL/GenBank/DDBJ databases">
        <authorList>
            <person name="Afonso C.L."/>
            <person name="Miller P.J."/>
            <person name="Scott M.A."/>
            <person name="Spackman E."/>
            <person name="Goraichik I."/>
            <person name="Dimitrov K.M."/>
            <person name="Suarez D.L."/>
            <person name="Swayne D.E."/>
        </authorList>
    </citation>
    <scope>NUCLEOTIDE SEQUENCE [LARGE SCALE GENOMIC DNA]</scope>
    <source>
        <strain evidence="2 3">DSM 12816</strain>
    </source>
</reference>
<name>A0A1W2C0J1_9FIRM</name>
<organism evidence="2 3">
    <name type="scientific">Papillibacter cinnamivorans DSM 12816</name>
    <dbReference type="NCBI Taxonomy" id="1122930"/>
    <lineage>
        <taxon>Bacteria</taxon>
        <taxon>Bacillati</taxon>
        <taxon>Bacillota</taxon>
        <taxon>Clostridia</taxon>
        <taxon>Eubacteriales</taxon>
        <taxon>Oscillospiraceae</taxon>
        <taxon>Papillibacter</taxon>
    </lineage>
</organism>
<keyword evidence="3" id="KW-1185">Reference proteome</keyword>
<gene>
    <name evidence="2" type="ORF">SAMN02745168_2495</name>
</gene>
<dbReference type="AlphaFoldDB" id="A0A1W2C0J1"/>
<feature type="transmembrane region" description="Helical" evidence="1">
    <location>
        <begin position="70"/>
        <end position="96"/>
    </location>
</feature>
<accession>A0A1W2C0J1</accession>
<feature type="transmembrane region" description="Helical" evidence="1">
    <location>
        <begin position="19"/>
        <end position="35"/>
    </location>
</feature>
<keyword evidence="1" id="KW-1133">Transmembrane helix</keyword>
<keyword evidence="1" id="KW-0812">Transmembrane</keyword>
<evidence type="ECO:0000256" key="1">
    <source>
        <dbReference type="SAM" id="Phobius"/>
    </source>
</evidence>
<keyword evidence="1" id="KW-0472">Membrane</keyword>
<dbReference type="EMBL" id="FWXW01000007">
    <property type="protein sequence ID" value="SMC78745.1"/>
    <property type="molecule type" value="Genomic_DNA"/>
</dbReference>
<evidence type="ECO:0000313" key="3">
    <source>
        <dbReference type="Proteomes" id="UP000192790"/>
    </source>
</evidence>
<protein>
    <submittedName>
        <fullName evidence="2">Uncharacterized protein</fullName>
    </submittedName>
</protein>
<sequence length="98" mass="11075">MEQENVFVKYIVIRLIKKYIGLYIIIYGIALSILNIHIGNYTIGCIVLVIINGILIFVSRKEKHIINNLLLLGIEFIVGLILSKLISFIVVISIMMSA</sequence>
<dbReference type="Proteomes" id="UP000192790">
    <property type="component" value="Unassembled WGS sequence"/>
</dbReference>